<keyword evidence="3" id="KW-1185">Reference proteome</keyword>
<dbReference type="PaxDb" id="3880-AES79862"/>
<gene>
    <name evidence="1" type="ordered locus">MTR_7g074000</name>
</gene>
<evidence type="ECO:0000313" key="3">
    <source>
        <dbReference type="Proteomes" id="UP000002051"/>
    </source>
</evidence>
<evidence type="ECO:0000313" key="1">
    <source>
        <dbReference type="EMBL" id="AES79862.1"/>
    </source>
</evidence>
<reference evidence="1 3" key="2">
    <citation type="journal article" date="2014" name="BMC Genomics">
        <title>An improved genome release (version Mt4.0) for the model legume Medicago truncatula.</title>
        <authorList>
            <person name="Tang H."/>
            <person name="Krishnakumar V."/>
            <person name="Bidwell S."/>
            <person name="Rosen B."/>
            <person name="Chan A."/>
            <person name="Zhou S."/>
            <person name="Gentzbittel L."/>
            <person name="Childs K.L."/>
            <person name="Yandell M."/>
            <person name="Gundlach H."/>
            <person name="Mayer K.F."/>
            <person name="Schwartz D.C."/>
            <person name="Town C.D."/>
        </authorList>
    </citation>
    <scope>GENOME REANNOTATION</scope>
    <source>
        <strain evidence="2 3">cv. Jemalong A17</strain>
    </source>
</reference>
<dbReference type="HOGENOM" id="CLU_2416675_0_0_1"/>
<reference evidence="2" key="3">
    <citation type="submission" date="2015-04" db="UniProtKB">
        <authorList>
            <consortium name="EnsemblPlants"/>
        </authorList>
    </citation>
    <scope>IDENTIFICATION</scope>
    <source>
        <strain evidence="2">cv. Jemalong A17</strain>
    </source>
</reference>
<accession>G7KY74</accession>
<dbReference type="EnsemblPlants" id="AES79862">
    <property type="protein sequence ID" value="AES79862"/>
    <property type="gene ID" value="MTR_7g074000"/>
</dbReference>
<dbReference type="AlphaFoldDB" id="G7KY74"/>
<name>G7KY74_MEDTR</name>
<proteinExistence type="predicted"/>
<dbReference type="EMBL" id="CM001223">
    <property type="protein sequence ID" value="AES79862.1"/>
    <property type="molecule type" value="Genomic_DNA"/>
</dbReference>
<evidence type="ECO:0000313" key="2">
    <source>
        <dbReference type="EnsemblPlants" id="AES79862"/>
    </source>
</evidence>
<organism evidence="1 3">
    <name type="scientific">Medicago truncatula</name>
    <name type="common">Barrel medic</name>
    <name type="synonym">Medicago tribuloides</name>
    <dbReference type="NCBI Taxonomy" id="3880"/>
    <lineage>
        <taxon>Eukaryota</taxon>
        <taxon>Viridiplantae</taxon>
        <taxon>Streptophyta</taxon>
        <taxon>Embryophyta</taxon>
        <taxon>Tracheophyta</taxon>
        <taxon>Spermatophyta</taxon>
        <taxon>Magnoliopsida</taxon>
        <taxon>eudicotyledons</taxon>
        <taxon>Gunneridae</taxon>
        <taxon>Pentapetalae</taxon>
        <taxon>rosids</taxon>
        <taxon>fabids</taxon>
        <taxon>Fabales</taxon>
        <taxon>Fabaceae</taxon>
        <taxon>Papilionoideae</taxon>
        <taxon>50 kb inversion clade</taxon>
        <taxon>NPAAA clade</taxon>
        <taxon>Hologalegina</taxon>
        <taxon>IRL clade</taxon>
        <taxon>Trifolieae</taxon>
        <taxon>Medicago</taxon>
    </lineage>
</organism>
<sequence>MMNYVSNKGLFSKLTPKKIDQYYQFPFPIRQFHSIQAKRSETKELAQMFFLNDSEPKLIGIFTITQGVFVSRYYKYLNSPSLFVPEPLQSSK</sequence>
<reference evidence="1 3" key="1">
    <citation type="journal article" date="2011" name="Nature">
        <title>The Medicago genome provides insight into the evolution of rhizobial symbioses.</title>
        <authorList>
            <person name="Young N.D."/>
            <person name="Debelle F."/>
            <person name="Oldroyd G.E."/>
            <person name="Geurts R."/>
            <person name="Cannon S.B."/>
            <person name="Udvardi M.K."/>
            <person name="Benedito V.A."/>
            <person name="Mayer K.F."/>
            <person name="Gouzy J."/>
            <person name="Schoof H."/>
            <person name="Van de Peer Y."/>
            <person name="Proost S."/>
            <person name="Cook D.R."/>
            <person name="Meyers B.C."/>
            <person name="Spannagl M."/>
            <person name="Cheung F."/>
            <person name="De Mita S."/>
            <person name="Krishnakumar V."/>
            <person name="Gundlach H."/>
            <person name="Zhou S."/>
            <person name="Mudge J."/>
            <person name="Bharti A.K."/>
            <person name="Murray J.D."/>
            <person name="Naoumkina M.A."/>
            <person name="Rosen B."/>
            <person name="Silverstein K.A."/>
            <person name="Tang H."/>
            <person name="Rombauts S."/>
            <person name="Zhao P.X."/>
            <person name="Zhou P."/>
            <person name="Barbe V."/>
            <person name="Bardou P."/>
            <person name="Bechner M."/>
            <person name="Bellec A."/>
            <person name="Berger A."/>
            <person name="Berges H."/>
            <person name="Bidwell S."/>
            <person name="Bisseling T."/>
            <person name="Choisne N."/>
            <person name="Couloux A."/>
            <person name="Denny R."/>
            <person name="Deshpande S."/>
            <person name="Dai X."/>
            <person name="Doyle J.J."/>
            <person name="Dudez A.M."/>
            <person name="Farmer A.D."/>
            <person name="Fouteau S."/>
            <person name="Franken C."/>
            <person name="Gibelin C."/>
            <person name="Gish J."/>
            <person name="Goldstein S."/>
            <person name="Gonzalez A.J."/>
            <person name="Green P.J."/>
            <person name="Hallab A."/>
            <person name="Hartog M."/>
            <person name="Hua A."/>
            <person name="Humphray S.J."/>
            <person name="Jeong D.H."/>
            <person name="Jing Y."/>
            <person name="Jocker A."/>
            <person name="Kenton S.M."/>
            <person name="Kim D.J."/>
            <person name="Klee K."/>
            <person name="Lai H."/>
            <person name="Lang C."/>
            <person name="Lin S."/>
            <person name="Macmil S.L."/>
            <person name="Magdelenat G."/>
            <person name="Matthews L."/>
            <person name="McCorrison J."/>
            <person name="Monaghan E.L."/>
            <person name="Mun J.H."/>
            <person name="Najar F.Z."/>
            <person name="Nicholson C."/>
            <person name="Noirot C."/>
            <person name="O'Bleness M."/>
            <person name="Paule C.R."/>
            <person name="Poulain J."/>
            <person name="Prion F."/>
            <person name="Qin B."/>
            <person name="Qu C."/>
            <person name="Retzel E.F."/>
            <person name="Riddle C."/>
            <person name="Sallet E."/>
            <person name="Samain S."/>
            <person name="Samson N."/>
            <person name="Sanders I."/>
            <person name="Saurat O."/>
            <person name="Scarpelli C."/>
            <person name="Schiex T."/>
            <person name="Segurens B."/>
            <person name="Severin A.J."/>
            <person name="Sherrier D.J."/>
            <person name="Shi R."/>
            <person name="Sims S."/>
            <person name="Singer S.R."/>
            <person name="Sinharoy S."/>
            <person name="Sterck L."/>
            <person name="Viollet A."/>
            <person name="Wang B.B."/>
            <person name="Wang K."/>
            <person name="Wang M."/>
            <person name="Wang X."/>
            <person name="Warfsmann J."/>
            <person name="Weissenbach J."/>
            <person name="White D.D."/>
            <person name="White J.D."/>
            <person name="Wiley G.B."/>
            <person name="Wincker P."/>
            <person name="Xing Y."/>
            <person name="Yang L."/>
            <person name="Yao Z."/>
            <person name="Ying F."/>
            <person name="Zhai J."/>
            <person name="Zhou L."/>
            <person name="Zuber A."/>
            <person name="Denarie J."/>
            <person name="Dixon R.A."/>
            <person name="May G.D."/>
            <person name="Schwartz D.C."/>
            <person name="Rogers J."/>
            <person name="Quetier F."/>
            <person name="Town C.D."/>
            <person name="Roe B.A."/>
        </authorList>
    </citation>
    <scope>NUCLEOTIDE SEQUENCE [LARGE SCALE GENOMIC DNA]</scope>
    <source>
        <strain evidence="1">A17</strain>
        <strain evidence="2 3">cv. Jemalong A17</strain>
    </source>
</reference>
<dbReference type="Proteomes" id="UP000002051">
    <property type="component" value="Unassembled WGS sequence"/>
</dbReference>
<protein>
    <submittedName>
        <fullName evidence="1 2">Uncharacterized protein</fullName>
    </submittedName>
</protein>